<organism evidence="8 9">
    <name type="scientific">Orenia marismortui</name>
    <dbReference type="NCBI Taxonomy" id="46469"/>
    <lineage>
        <taxon>Bacteria</taxon>
        <taxon>Bacillati</taxon>
        <taxon>Bacillota</taxon>
        <taxon>Clostridia</taxon>
        <taxon>Halanaerobiales</taxon>
        <taxon>Halobacteroidaceae</taxon>
        <taxon>Orenia</taxon>
    </lineage>
</organism>
<keyword evidence="4" id="KW-0547">Nucleotide-binding</keyword>
<keyword evidence="3" id="KW-1003">Cell membrane</keyword>
<dbReference type="InterPro" id="IPR003593">
    <property type="entry name" value="AAA+_ATPase"/>
</dbReference>
<evidence type="ECO:0000259" key="7">
    <source>
        <dbReference type="PROSITE" id="PS50893"/>
    </source>
</evidence>
<proteinExistence type="predicted"/>
<dbReference type="CDD" id="cd03262">
    <property type="entry name" value="ABC_HisP_GlnQ"/>
    <property type="match status" value="1"/>
</dbReference>
<dbReference type="SUPFAM" id="SSF52540">
    <property type="entry name" value="P-loop containing nucleoside triphosphate hydrolases"/>
    <property type="match status" value="1"/>
</dbReference>
<dbReference type="RefSeq" id="WP_134118799.1">
    <property type="nucleotide sequence ID" value="NZ_SOEG01000042.1"/>
</dbReference>
<dbReference type="SMART" id="SM00382">
    <property type="entry name" value="AAA"/>
    <property type="match status" value="1"/>
</dbReference>
<dbReference type="InterPro" id="IPR003439">
    <property type="entry name" value="ABC_transporter-like_ATP-bd"/>
</dbReference>
<dbReference type="InterPro" id="IPR030679">
    <property type="entry name" value="ABC_ATPase_HisP-typ"/>
</dbReference>
<dbReference type="InterPro" id="IPR050086">
    <property type="entry name" value="MetN_ABC_transporter-like"/>
</dbReference>
<evidence type="ECO:0000256" key="6">
    <source>
        <dbReference type="ARBA" id="ARBA00023136"/>
    </source>
</evidence>
<dbReference type="Proteomes" id="UP000295832">
    <property type="component" value="Unassembled WGS sequence"/>
</dbReference>
<dbReference type="PANTHER" id="PTHR43166">
    <property type="entry name" value="AMINO ACID IMPORT ATP-BINDING PROTEIN"/>
    <property type="match status" value="1"/>
</dbReference>
<reference evidence="8 9" key="1">
    <citation type="submission" date="2019-03" db="EMBL/GenBank/DDBJ databases">
        <title>Subsurface microbial communities from deep shales in Ohio and West Virginia, USA.</title>
        <authorList>
            <person name="Wrighton K."/>
        </authorList>
    </citation>
    <scope>NUCLEOTIDE SEQUENCE [LARGE SCALE GENOMIC DNA]</scope>
    <source>
        <strain evidence="8 9">MSL 6dP</strain>
    </source>
</reference>
<evidence type="ECO:0000256" key="3">
    <source>
        <dbReference type="ARBA" id="ARBA00022475"/>
    </source>
</evidence>
<dbReference type="GO" id="GO:0016887">
    <property type="term" value="F:ATP hydrolysis activity"/>
    <property type="evidence" value="ECO:0007669"/>
    <property type="project" value="InterPro"/>
</dbReference>
<keyword evidence="9" id="KW-1185">Reference proteome</keyword>
<evidence type="ECO:0000256" key="4">
    <source>
        <dbReference type="ARBA" id="ARBA00022741"/>
    </source>
</evidence>
<evidence type="ECO:0000313" key="8">
    <source>
        <dbReference type="EMBL" id="TDX46351.1"/>
    </source>
</evidence>
<dbReference type="InterPro" id="IPR017871">
    <property type="entry name" value="ABC_transporter-like_CS"/>
</dbReference>
<sequence length="243" mass="27005">MLKIKNLTKSFGNLKVLKDIDLSVAEGEVVVIIGPSGSGKSTFLRSINILEEADDGFLKLDNLEVNLKSKDKDDIYQLRQDTGMIFQSYNLFRNKTALENITEALIVVQNVNKEEAIKIGEELLTKVGLADKRDTYPAALSGGQQQRVGIARALATNPKLLLVDEPTSALDPELVGEVLKVLKELAQEGMTMLIVTHEMGFAREVADKVIFMDQGEIIEIAKPEVIFTNPKNKRTKQFLTQIY</sequence>
<keyword evidence="6" id="KW-0472">Membrane</keyword>
<dbReference type="STRING" id="926561.GCA_000379025_01223"/>
<dbReference type="Pfam" id="PF00005">
    <property type="entry name" value="ABC_tran"/>
    <property type="match status" value="1"/>
</dbReference>
<dbReference type="AlphaFoldDB" id="A0A4R8GUL9"/>
<dbReference type="InterPro" id="IPR027417">
    <property type="entry name" value="P-loop_NTPase"/>
</dbReference>
<dbReference type="PIRSF" id="PIRSF039085">
    <property type="entry name" value="ABC_ATPase_HisP"/>
    <property type="match status" value="1"/>
</dbReference>
<evidence type="ECO:0000256" key="1">
    <source>
        <dbReference type="ARBA" id="ARBA00004202"/>
    </source>
</evidence>
<evidence type="ECO:0000313" key="9">
    <source>
        <dbReference type="Proteomes" id="UP000295832"/>
    </source>
</evidence>
<gene>
    <name evidence="8" type="ORF">C7959_14218</name>
</gene>
<dbReference type="GO" id="GO:0005524">
    <property type="term" value="F:ATP binding"/>
    <property type="evidence" value="ECO:0007669"/>
    <property type="project" value="UniProtKB-KW"/>
</dbReference>
<comment type="subcellular location">
    <subcellularLocation>
        <location evidence="1">Cell membrane</location>
        <topology evidence="1">Peripheral membrane protein</topology>
    </subcellularLocation>
</comment>
<dbReference type="Gene3D" id="3.40.50.300">
    <property type="entry name" value="P-loop containing nucleotide triphosphate hydrolases"/>
    <property type="match status" value="1"/>
</dbReference>
<feature type="domain" description="ABC transporter" evidence="7">
    <location>
        <begin position="2"/>
        <end position="239"/>
    </location>
</feature>
<keyword evidence="2" id="KW-0813">Transport</keyword>
<dbReference type="GO" id="GO:0005886">
    <property type="term" value="C:plasma membrane"/>
    <property type="evidence" value="ECO:0007669"/>
    <property type="project" value="UniProtKB-SubCell"/>
</dbReference>
<dbReference type="EMBL" id="SOEG01000042">
    <property type="protein sequence ID" value="TDX46351.1"/>
    <property type="molecule type" value="Genomic_DNA"/>
</dbReference>
<name>A0A4R8GUL9_9FIRM</name>
<dbReference type="GO" id="GO:0015424">
    <property type="term" value="F:ABC-type amino acid transporter activity"/>
    <property type="evidence" value="ECO:0007669"/>
    <property type="project" value="InterPro"/>
</dbReference>
<dbReference type="FunFam" id="3.40.50.300:FF:000020">
    <property type="entry name" value="Amino acid ABC transporter ATP-binding component"/>
    <property type="match status" value="1"/>
</dbReference>
<evidence type="ECO:0000256" key="5">
    <source>
        <dbReference type="ARBA" id="ARBA00022840"/>
    </source>
</evidence>
<dbReference type="PROSITE" id="PS50893">
    <property type="entry name" value="ABC_TRANSPORTER_2"/>
    <property type="match status" value="1"/>
</dbReference>
<dbReference type="PROSITE" id="PS00211">
    <property type="entry name" value="ABC_TRANSPORTER_1"/>
    <property type="match status" value="1"/>
</dbReference>
<dbReference type="PANTHER" id="PTHR43166:SF35">
    <property type="entry name" value="L-CYSTINE IMPORT ATP-BINDING PROTEIN TCYN"/>
    <property type="match status" value="1"/>
</dbReference>
<keyword evidence="5 8" id="KW-0067">ATP-binding</keyword>
<protein>
    <submittedName>
        <fullName evidence="8">Amino acid ABC transporter ATP-binding protein (PAAT family)</fullName>
    </submittedName>
</protein>
<comment type="caution">
    <text evidence="8">The sequence shown here is derived from an EMBL/GenBank/DDBJ whole genome shotgun (WGS) entry which is preliminary data.</text>
</comment>
<evidence type="ECO:0000256" key="2">
    <source>
        <dbReference type="ARBA" id="ARBA00022448"/>
    </source>
</evidence>
<accession>A0A4R8GUL9</accession>